<keyword evidence="1" id="KW-0472">Membrane</keyword>
<evidence type="ECO:0000256" key="1">
    <source>
        <dbReference type="SAM" id="Phobius"/>
    </source>
</evidence>
<feature type="transmembrane region" description="Helical" evidence="1">
    <location>
        <begin position="55"/>
        <end position="78"/>
    </location>
</feature>
<feature type="transmembrane region" description="Helical" evidence="1">
    <location>
        <begin position="99"/>
        <end position="126"/>
    </location>
</feature>
<dbReference type="KEGG" id="nsl:BOX37_23420"/>
<feature type="transmembrane region" description="Helical" evidence="1">
    <location>
        <begin position="141"/>
        <end position="164"/>
    </location>
</feature>
<feature type="transmembrane region" description="Helical" evidence="1">
    <location>
        <begin position="20"/>
        <end position="43"/>
    </location>
</feature>
<feature type="transmembrane region" description="Helical" evidence="1">
    <location>
        <begin position="171"/>
        <end position="189"/>
    </location>
</feature>
<sequence length="247" mass="25635">MTFTPVLRSEWIKARSLPSLNGILVLLFVVTVGLSLLGSATLAHEEKGTADFDPVLLSFFGINFGQVIAIAFGAACAAGPYRDNGMRVWLTAVSRRGRLYSANLAVIGALTFAAGLATGVICLLAGRPLIGDGAIGLDDPVGWRAVLGCAVYLTLMALMAAGVATLLRSSAATMGVLIPLVLMLSFALGDVTRGGSVAEFLPDRAGRQVLVYDPTGVLGPWTGLAVTACWAAAAIGVGWMALRRRDS</sequence>
<protein>
    <recommendedName>
        <fullName evidence="4">ABC transporter permease</fullName>
    </recommendedName>
</protein>
<proteinExistence type="predicted"/>
<evidence type="ECO:0000313" key="2">
    <source>
        <dbReference type="EMBL" id="APE36392.1"/>
    </source>
</evidence>
<gene>
    <name evidence="2" type="ORF">BOX37_23420</name>
</gene>
<feature type="transmembrane region" description="Helical" evidence="1">
    <location>
        <begin position="221"/>
        <end position="242"/>
    </location>
</feature>
<accession>A0A1J0VWE8</accession>
<organism evidence="2 3">
    <name type="scientific">Nocardia mangyaensis</name>
    <dbReference type="NCBI Taxonomy" id="2213200"/>
    <lineage>
        <taxon>Bacteria</taxon>
        <taxon>Bacillati</taxon>
        <taxon>Actinomycetota</taxon>
        <taxon>Actinomycetes</taxon>
        <taxon>Mycobacteriales</taxon>
        <taxon>Nocardiaceae</taxon>
        <taxon>Nocardia</taxon>
    </lineage>
</organism>
<keyword evidence="1" id="KW-1133">Transmembrane helix</keyword>
<evidence type="ECO:0000313" key="3">
    <source>
        <dbReference type="Proteomes" id="UP000183810"/>
    </source>
</evidence>
<dbReference type="OrthoDB" id="4529884at2"/>
<name>A0A1J0VWE8_9NOCA</name>
<dbReference type="Proteomes" id="UP000183810">
    <property type="component" value="Chromosome"/>
</dbReference>
<reference evidence="2" key="1">
    <citation type="submission" date="2016-11" db="EMBL/GenBank/DDBJ databases">
        <authorList>
            <person name="Jaros S."/>
            <person name="Januszkiewicz K."/>
            <person name="Wedrychowicz H."/>
        </authorList>
    </citation>
    <scope>NUCLEOTIDE SEQUENCE [LARGE SCALE GENOMIC DNA]</scope>
    <source>
        <strain evidence="2">Y48</strain>
    </source>
</reference>
<keyword evidence="3" id="KW-1185">Reference proteome</keyword>
<keyword evidence="1" id="KW-0812">Transmembrane</keyword>
<evidence type="ECO:0008006" key="4">
    <source>
        <dbReference type="Google" id="ProtNLM"/>
    </source>
</evidence>
<dbReference type="AlphaFoldDB" id="A0A1J0VWE8"/>
<dbReference type="EMBL" id="CP018082">
    <property type="protein sequence ID" value="APE36392.1"/>
    <property type="molecule type" value="Genomic_DNA"/>
</dbReference>